<proteinExistence type="predicted"/>
<organism evidence="2 3">
    <name type="scientific">Gossypium arboreum</name>
    <name type="common">Tree cotton</name>
    <name type="synonym">Gossypium nanking</name>
    <dbReference type="NCBI Taxonomy" id="29729"/>
    <lineage>
        <taxon>Eukaryota</taxon>
        <taxon>Viridiplantae</taxon>
        <taxon>Streptophyta</taxon>
        <taxon>Embryophyta</taxon>
        <taxon>Tracheophyta</taxon>
        <taxon>Spermatophyta</taxon>
        <taxon>Magnoliopsida</taxon>
        <taxon>eudicotyledons</taxon>
        <taxon>Gunneridae</taxon>
        <taxon>Pentapetalae</taxon>
        <taxon>rosids</taxon>
        <taxon>malvids</taxon>
        <taxon>Malvales</taxon>
        <taxon>Malvaceae</taxon>
        <taxon>Malvoideae</taxon>
        <taxon>Gossypium</taxon>
    </lineage>
</organism>
<feature type="region of interest" description="Disordered" evidence="1">
    <location>
        <begin position="66"/>
        <end position="99"/>
    </location>
</feature>
<dbReference type="EMBL" id="JARKNE010000012">
    <property type="protein sequence ID" value="KAK5774885.1"/>
    <property type="molecule type" value="Genomic_DNA"/>
</dbReference>
<reference evidence="2 3" key="1">
    <citation type="submission" date="2023-03" db="EMBL/GenBank/DDBJ databases">
        <title>WGS of Gossypium arboreum.</title>
        <authorList>
            <person name="Yu D."/>
        </authorList>
    </citation>
    <scope>NUCLEOTIDE SEQUENCE [LARGE SCALE GENOMIC DNA]</scope>
    <source>
        <tissue evidence="2">Leaf</tissue>
    </source>
</reference>
<evidence type="ECO:0000313" key="2">
    <source>
        <dbReference type="EMBL" id="KAK5774885.1"/>
    </source>
</evidence>
<feature type="compositionally biased region" description="Basic and acidic residues" evidence="1">
    <location>
        <begin position="75"/>
        <end position="84"/>
    </location>
</feature>
<evidence type="ECO:0000256" key="1">
    <source>
        <dbReference type="SAM" id="MobiDB-lite"/>
    </source>
</evidence>
<comment type="caution">
    <text evidence="2">The sequence shown here is derived from an EMBL/GenBank/DDBJ whole genome shotgun (WGS) entry which is preliminary data.</text>
</comment>
<sequence>MSRSLWVFCEVHKMGLSKLERTKQRCHYEGSKSYKRKKVVQVTELSQAANTIQGVKVVDVTQEPFEESEGPNLEVRMKGRRDSYLHSLPSIGEGPSRGM</sequence>
<dbReference type="Proteomes" id="UP001358586">
    <property type="component" value="Chromosome 12"/>
</dbReference>
<gene>
    <name evidence="2" type="ORF">PVK06_042747</name>
</gene>
<protein>
    <submittedName>
        <fullName evidence="2">Uncharacterized protein</fullName>
    </submittedName>
</protein>
<name>A0ABR0MM21_GOSAR</name>
<evidence type="ECO:0000313" key="3">
    <source>
        <dbReference type="Proteomes" id="UP001358586"/>
    </source>
</evidence>
<keyword evidence="3" id="KW-1185">Reference proteome</keyword>
<accession>A0ABR0MM21</accession>